<evidence type="ECO:0000259" key="6">
    <source>
        <dbReference type="Pfam" id="PF01212"/>
    </source>
</evidence>
<accession>A0A931HVK6</accession>
<organism evidence="7 8">
    <name type="scientific">Halobacillus yeomjeoni</name>
    <dbReference type="NCBI Taxonomy" id="311194"/>
    <lineage>
        <taxon>Bacteria</taxon>
        <taxon>Bacillati</taxon>
        <taxon>Bacillota</taxon>
        <taxon>Bacilli</taxon>
        <taxon>Bacillales</taxon>
        <taxon>Bacillaceae</taxon>
        <taxon>Halobacillus</taxon>
    </lineage>
</organism>
<name>A0A931HVK6_9BACI</name>
<dbReference type="NCBIfam" id="NF007825">
    <property type="entry name" value="PRK10534.1"/>
    <property type="match status" value="1"/>
</dbReference>
<dbReference type="CDD" id="cd06502">
    <property type="entry name" value="TA_like"/>
    <property type="match status" value="1"/>
</dbReference>
<dbReference type="InterPro" id="IPR001597">
    <property type="entry name" value="ArAA_b-elim_lyase/Thr_aldolase"/>
</dbReference>
<dbReference type="SUPFAM" id="SSF53383">
    <property type="entry name" value="PLP-dependent transferases"/>
    <property type="match status" value="1"/>
</dbReference>
<dbReference type="NCBIfam" id="NF041359">
    <property type="entry name" value="GntG_guanitoxin"/>
    <property type="match status" value="1"/>
</dbReference>
<dbReference type="Proteomes" id="UP000614490">
    <property type="component" value="Unassembled WGS sequence"/>
</dbReference>
<comment type="caution">
    <text evidence="7">The sequence shown here is derived from an EMBL/GenBank/DDBJ whole genome shotgun (WGS) entry which is preliminary data.</text>
</comment>
<dbReference type="RefSeq" id="WP_197316934.1">
    <property type="nucleotide sequence ID" value="NZ_JADZSC010000002.1"/>
</dbReference>
<evidence type="ECO:0000256" key="1">
    <source>
        <dbReference type="ARBA" id="ARBA00001933"/>
    </source>
</evidence>
<comment type="similarity">
    <text evidence="2">Belongs to the threonine aldolase family.</text>
</comment>
<sequence>MIDLRSDTVTKPTLKMRQAAFEAEVGDDVFEEDPTVQRLELKAAEMLGKESALFVTSGTQGNQIAALTHCQPGDEVLMEEEAHIFLYEGASMSALAGVQPRTIKGTNGAMDPEEVRSKIRPENVHFPDTSLICIENTHNKAGGAVVPLENMQAIYEIAREHGIPVHLDGARLFNASIASGISVRRFADQTDSVQFCLSKGLGAPAGSIIAGSTEFIRKARKWRKRLGGGLRQVGMIAAPGLIALEEMVERLEEDHSNARLLAEGIGNIPGLKVEKAVETNIVLVNVEECQRTAEQFLDQLRENGILAVPFGPYTIRFVTHFDVSEEEIQITVRRMAEMVNQFKKL</sequence>
<dbReference type="InterPro" id="IPR015424">
    <property type="entry name" value="PyrdxlP-dep_Trfase"/>
</dbReference>
<reference evidence="7 8" key="1">
    <citation type="journal article" date="2005" name="Int. J. Syst. Evol. Microbiol.">
        <title>Halobacillus yeomjeoni sp. nov., isolated from a marine solar saltern in Korea.</title>
        <authorList>
            <person name="Yoon J.H."/>
            <person name="Kang S.J."/>
            <person name="Lee C.H."/>
            <person name="Oh H.W."/>
            <person name="Oh T.K."/>
        </authorList>
    </citation>
    <scope>NUCLEOTIDE SEQUENCE [LARGE SCALE GENOMIC DNA]</scope>
    <source>
        <strain evidence="7 8">KCTC 3957</strain>
    </source>
</reference>
<dbReference type="PANTHER" id="PTHR48097">
    <property type="entry name" value="L-THREONINE ALDOLASE-RELATED"/>
    <property type="match status" value="1"/>
</dbReference>
<dbReference type="EC" id="4.1.2.48" evidence="7"/>
<comment type="cofactor">
    <cofactor evidence="1">
        <name>pyridoxal 5'-phosphate</name>
        <dbReference type="ChEBI" id="CHEBI:597326"/>
    </cofactor>
</comment>
<dbReference type="GO" id="GO:0005829">
    <property type="term" value="C:cytosol"/>
    <property type="evidence" value="ECO:0007669"/>
    <property type="project" value="TreeGrafter"/>
</dbReference>
<dbReference type="FunFam" id="3.90.1150.10:FF:000041">
    <property type="entry name" value="Low-specificity L-threonine aldolase"/>
    <property type="match status" value="1"/>
</dbReference>
<keyword evidence="3" id="KW-0663">Pyridoxal phosphate</keyword>
<protein>
    <submittedName>
        <fullName evidence="7">Low-specificity L-threonine aldolase</fullName>
        <ecNumber evidence="7">4.1.2.48</ecNumber>
    </submittedName>
</protein>
<dbReference type="GO" id="GO:0008732">
    <property type="term" value="F:L-allo-threonine aldolase activity"/>
    <property type="evidence" value="ECO:0007669"/>
    <property type="project" value="TreeGrafter"/>
</dbReference>
<proteinExistence type="inferred from homology"/>
<dbReference type="AlphaFoldDB" id="A0A931HVK6"/>
<dbReference type="Gene3D" id="3.90.1150.10">
    <property type="entry name" value="Aspartate Aminotransferase, domain 1"/>
    <property type="match status" value="1"/>
</dbReference>
<dbReference type="GO" id="GO:0006567">
    <property type="term" value="P:L-threonine catabolic process"/>
    <property type="evidence" value="ECO:0007669"/>
    <property type="project" value="TreeGrafter"/>
</dbReference>
<feature type="domain" description="Aromatic amino acid beta-eliminating lyase/threonine aldolase" evidence="6">
    <location>
        <begin position="3"/>
        <end position="287"/>
    </location>
</feature>
<keyword evidence="8" id="KW-1185">Reference proteome</keyword>
<dbReference type="InterPro" id="IPR015421">
    <property type="entry name" value="PyrdxlP-dep_Trfase_major"/>
</dbReference>
<dbReference type="InterPro" id="IPR023603">
    <property type="entry name" value="Low_specificity_L-TA-like"/>
</dbReference>
<keyword evidence="4 7" id="KW-0456">Lyase</keyword>
<dbReference type="GO" id="GO:0006545">
    <property type="term" value="P:glycine biosynthetic process"/>
    <property type="evidence" value="ECO:0007669"/>
    <property type="project" value="TreeGrafter"/>
</dbReference>
<evidence type="ECO:0000313" key="7">
    <source>
        <dbReference type="EMBL" id="MBH0230290.1"/>
    </source>
</evidence>
<evidence type="ECO:0000256" key="5">
    <source>
        <dbReference type="PIRSR" id="PIRSR017617-1"/>
    </source>
</evidence>
<dbReference type="PANTHER" id="PTHR48097:SF9">
    <property type="entry name" value="L-THREONINE ALDOLASE"/>
    <property type="match status" value="1"/>
</dbReference>
<dbReference type="PIRSF" id="PIRSF017617">
    <property type="entry name" value="Thr_aldolase"/>
    <property type="match status" value="1"/>
</dbReference>
<gene>
    <name evidence="7" type="primary">ltaE</name>
    <name evidence="7" type="ORF">H0267_08710</name>
</gene>
<dbReference type="InterPro" id="IPR015422">
    <property type="entry name" value="PyrdxlP-dep_Trfase_small"/>
</dbReference>
<evidence type="ECO:0000313" key="8">
    <source>
        <dbReference type="Proteomes" id="UP000614490"/>
    </source>
</evidence>
<dbReference type="Pfam" id="PF01212">
    <property type="entry name" value="Beta_elim_lyase"/>
    <property type="match status" value="1"/>
</dbReference>
<evidence type="ECO:0000256" key="2">
    <source>
        <dbReference type="ARBA" id="ARBA00006966"/>
    </source>
</evidence>
<dbReference type="Gene3D" id="3.40.640.10">
    <property type="entry name" value="Type I PLP-dependent aspartate aminotransferase-like (Major domain)"/>
    <property type="match status" value="1"/>
</dbReference>
<evidence type="ECO:0000256" key="3">
    <source>
        <dbReference type="ARBA" id="ARBA00022898"/>
    </source>
</evidence>
<feature type="modified residue" description="N6-(pyridoxal phosphate)lysine" evidence="5">
    <location>
        <position position="199"/>
    </location>
</feature>
<evidence type="ECO:0000256" key="4">
    <source>
        <dbReference type="ARBA" id="ARBA00023239"/>
    </source>
</evidence>
<dbReference type="EMBL" id="JADZSC010000002">
    <property type="protein sequence ID" value="MBH0230290.1"/>
    <property type="molecule type" value="Genomic_DNA"/>
</dbReference>
<dbReference type="FunFam" id="3.40.640.10:FF:000030">
    <property type="entry name" value="Low-specificity L-threonine aldolase"/>
    <property type="match status" value="1"/>
</dbReference>